<dbReference type="KEGG" id="more:E1B28_010073"/>
<comment type="caution">
    <text evidence="3">The sequence shown here is derived from an EMBL/GenBank/DDBJ whole genome shotgun (WGS) entry which is preliminary data.</text>
</comment>
<evidence type="ECO:0008006" key="5">
    <source>
        <dbReference type="Google" id="ProtNLM"/>
    </source>
</evidence>
<gene>
    <name evidence="3" type="ORF">E1B28_010073</name>
</gene>
<evidence type="ECO:0000256" key="2">
    <source>
        <dbReference type="SAM" id="Phobius"/>
    </source>
</evidence>
<dbReference type="AlphaFoldDB" id="A0A9P7URE6"/>
<keyword evidence="2" id="KW-0812">Transmembrane</keyword>
<accession>A0A9P7URE6</accession>
<feature type="transmembrane region" description="Helical" evidence="2">
    <location>
        <begin position="94"/>
        <end position="115"/>
    </location>
</feature>
<evidence type="ECO:0000313" key="4">
    <source>
        <dbReference type="Proteomes" id="UP001049176"/>
    </source>
</evidence>
<dbReference type="Pfam" id="PF10164">
    <property type="entry name" value="BRI3"/>
    <property type="match status" value="1"/>
</dbReference>
<reference evidence="3" key="1">
    <citation type="journal article" date="2021" name="Genome Biol. Evol.">
        <title>The assembled and annotated genome of the fairy-ring fungus Marasmius oreades.</title>
        <authorList>
            <person name="Hiltunen M."/>
            <person name="Ament-Velasquez S.L."/>
            <person name="Johannesson H."/>
        </authorList>
    </citation>
    <scope>NUCLEOTIDE SEQUENCE</scope>
    <source>
        <strain evidence="3">03SP1</strain>
    </source>
</reference>
<evidence type="ECO:0000313" key="3">
    <source>
        <dbReference type="EMBL" id="KAG7091010.1"/>
    </source>
</evidence>
<name>A0A9P7URE6_9AGAR</name>
<keyword evidence="2" id="KW-0472">Membrane</keyword>
<protein>
    <recommendedName>
        <fullName evidence="5">Brain protein I3</fullName>
    </recommendedName>
</protein>
<sequence>MNDSPPSYDQAAKGKEESQRDVKQPQEPSVQTPSMQTPANYTVAGPNRIPNGLEPIVYHYTNPLTGDHVASLLPPDHPEMVCLQEGKHIPKSSFGILGVLSAVLWFPLGVGICLLDRRVKCTRCGHIISESFCGPQ</sequence>
<keyword evidence="4" id="KW-1185">Reference proteome</keyword>
<keyword evidence="2" id="KW-1133">Transmembrane helix</keyword>
<dbReference type="GeneID" id="66079149"/>
<organism evidence="3 4">
    <name type="scientific">Marasmius oreades</name>
    <name type="common">fairy-ring Marasmius</name>
    <dbReference type="NCBI Taxonomy" id="181124"/>
    <lineage>
        <taxon>Eukaryota</taxon>
        <taxon>Fungi</taxon>
        <taxon>Dikarya</taxon>
        <taxon>Basidiomycota</taxon>
        <taxon>Agaricomycotina</taxon>
        <taxon>Agaricomycetes</taxon>
        <taxon>Agaricomycetidae</taxon>
        <taxon>Agaricales</taxon>
        <taxon>Marasmiineae</taxon>
        <taxon>Marasmiaceae</taxon>
        <taxon>Marasmius</taxon>
    </lineage>
</organism>
<feature type="compositionally biased region" description="Basic and acidic residues" evidence="1">
    <location>
        <begin position="12"/>
        <end position="24"/>
    </location>
</feature>
<dbReference type="EMBL" id="CM032186">
    <property type="protein sequence ID" value="KAG7091010.1"/>
    <property type="molecule type" value="Genomic_DNA"/>
</dbReference>
<dbReference type="Proteomes" id="UP001049176">
    <property type="component" value="Chromosome 6"/>
</dbReference>
<dbReference type="RefSeq" id="XP_043007480.1">
    <property type="nucleotide sequence ID" value="XM_043155019.1"/>
</dbReference>
<feature type="region of interest" description="Disordered" evidence="1">
    <location>
        <begin position="1"/>
        <end position="41"/>
    </location>
</feature>
<dbReference type="OrthoDB" id="2564984at2759"/>
<feature type="compositionally biased region" description="Polar residues" evidence="1">
    <location>
        <begin position="26"/>
        <end position="40"/>
    </location>
</feature>
<evidence type="ECO:0000256" key="1">
    <source>
        <dbReference type="SAM" id="MobiDB-lite"/>
    </source>
</evidence>
<proteinExistence type="predicted"/>
<dbReference type="InterPro" id="IPR019317">
    <property type="entry name" value="BRI3"/>
</dbReference>